<dbReference type="EMBL" id="CAJFCV020000004">
    <property type="protein sequence ID" value="CAG9115586.1"/>
    <property type="molecule type" value="Genomic_DNA"/>
</dbReference>
<sequence>MSNISKKINLFHKDSPNKVIIPRTGRYHNIKLSRGISSILNKVNLNYINKINNPNNSSTTNKVKTNSTKVNPKVNINNTRMINKMGITKVNNSVPDQ</sequence>
<dbReference type="Proteomes" id="UP000659654">
    <property type="component" value="Unassembled WGS sequence"/>
</dbReference>
<organism evidence="1 2">
    <name type="scientific">Bursaphelenchus xylophilus</name>
    <name type="common">Pinewood nematode worm</name>
    <name type="synonym">Aphelenchoides xylophilus</name>
    <dbReference type="NCBI Taxonomy" id="6326"/>
    <lineage>
        <taxon>Eukaryota</taxon>
        <taxon>Metazoa</taxon>
        <taxon>Ecdysozoa</taxon>
        <taxon>Nematoda</taxon>
        <taxon>Chromadorea</taxon>
        <taxon>Rhabditida</taxon>
        <taxon>Tylenchina</taxon>
        <taxon>Tylenchomorpha</taxon>
        <taxon>Aphelenchoidea</taxon>
        <taxon>Aphelenchoididae</taxon>
        <taxon>Bursaphelenchus</taxon>
    </lineage>
</organism>
<reference evidence="1" key="1">
    <citation type="submission" date="2020-09" db="EMBL/GenBank/DDBJ databases">
        <authorList>
            <person name="Kikuchi T."/>
        </authorList>
    </citation>
    <scope>NUCLEOTIDE SEQUENCE</scope>
    <source>
        <strain evidence="1">Ka4C1</strain>
    </source>
</reference>
<gene>
    <name evidence="1" type="ORF">BXYJ_LOCUS8936</name>
</gene>
<proteinExistence type="predicted"/>
<comment type="caution">
    <text evidence="1">The sequence shown here is derived from an EMBL/GenBank/DDBJ whole genome shotgun (WGS) entry which is preliminary data.</text>
</comment>
<dbReference type="Proteomes" id="UP000582659">
    <property type="component" value="Unassembled WGS sequence"/>
</dbReference>
<evidence type="ECO:0000313" key="1">
    <source>
        <dbReference type="EMBL" id="CAD5226220.1"/>
    </source>
</evidence>
<evidence type="ECO:0000313" key="2">
    <source>
        <dbReference type="Proteomes" id="UP000659654"/>
    </source>
</evidence>
<dbReference type="AlphaFoldDB" id="A0A7I8WSL4"/>
<accession>A0A7I8WSL4</accession>
<name>A0A7I8WSL4_BURXY</name>
<dbReference type="EMBL" id="CAJFDI010000004">
    <property type="protein sequence ID" value="CAD5226220.1"/>
    <property type="molecule type" value="Genomic_DNA"/>
</dbReference>
<keyword evidence="2" id="KW-1185">Reference proteome</keyword>
<protein>
    <submittedName>
        <fullName evidence="1">(pine wood nematode) hypothetical protein</fullName>
    </submittedName>
</protein>